<evidence type="ECO:0000313" key="8">
    <source>
        <dbReference type="Proteomes" id="UP000253529"/>
    </source>
</evidence>
<dbReference type="PIRSF" id="PIRSF006157">
    <property type="entry name" value="Doxgns_DODA"/>
    <property type="match status" value="1"/>
</dbReference>
<accession>A0A366FE66</accession>
<evidence type="ECO:0000256" key="5">
    <source>
        <dbReference type="ARBA" id="ARBA00023002"/>
    </source>
</evidence>
<keyword evidence="5" id="KW-0560">Oxidoreductase</keyword>
<keyword evidence="8" id="KW-1185">Reference proteome</keyword>
<protein>
    <submittedName>
        <fullName evidence="7">Aromatic ring-opening dioxygenase catalytic subunit (LigB family)</fullName>
    </submittedName>
</protein>
<sequence>MPARQPAIFLPHGGGPCFWMEFPPPFGPHAWDRLRGYLAGLVASLPERPKAFLVVTAHWEAAQPTVSVNPKPGMLYDYYGFPEHTYRLQFPAPGDATLGLEVKRLIEAAGLPVAADAARGFDHGVFVPFLIVDPKAEIPVVMLSLRRDLDAAFHVRLGKALAPLRDSGVAIVGSGMSFHDLGTFFTGGDGASSTFDAWLDETVRAPAAEREARLAAWDKAPGARACHPREEHLMPLMVVAGAAGDSAGIHAFRDVIAGKTISAFEFR</sequence>
<keyword evidence="7" id="KW-0223">Dioxygenase</keyword>
<dbReference type="AlphaFoldDB" id="A0A366FE66"/>
<dbReference type="Pfam" id="PF02900">
    <property type="entry name" value="LigB"/>
    <property type="match status" value="1"/>
</dbReference>
<comment type="cofactor">
    <cofactor evidence="1">
        <name>Zn(2+)</name>
        <dbReference type="ChEBI" id="CHEBI:29105"/>
    </cofactor>
</comment>
<dbReference type="RefSeq" id="WP_113889777.1">
    <property type="nucleotide sequence ID" value="NZ_QNRK01000013.1"/>
</dbReference>
<dbReference type="EMBL" id="QNRK01000013">
    <property type="protein sequence ID" value="RBP12948.1"/>
    <property type="molecule type" value="Genomic_DNA"/>
</dbReference>
<dbReference type="OrthoDB" id="9790889at2"/>
<comment type="caution">
    <text evidence="7">The sequence shown here is derived from an EMBL/GenBank/DDBJ whole genome shotgun (WGS) entry which is preliminary data.</text>
</comment>
<dbReference type="GO" id="GO:0008270">
    <property type="term" value="F:zinc ion binding"/>
    <property type="evidence" value="ECO:0007669"/>
    <property type="project" value="InterPro"/>
</dbReference>
<dbReference type="SUPFAM" id="SSF53213">
    <property type="entry name" value="LigB-like"/>
    <property type="match status" value="1"/>
</dbReference>
<keyword evidence="4" id="KW-0862">Zinc</keyword>
<dbReference type="GO" id="GO:0016702">
    <property type="term" value="F:oxidoreductase activity, acting on single donors with incorporation of molecular oxygen, incorporation of two atoms of oxygen"/>
    <property type="evidence" value="ECO:0007669"/>
    <property type="project" value="UniProtKB-ARBA"/>
</dbReference>
<dbReference type="InterPro" id="IPR014436">
    <property type="entry name" value="Extradiol_dOase_DODA"/>
</dbReference>
<dbReference type="PANTHER" id="PTHR30096:SF0">
    <property type="entry name" value="4,5-DOPA DIOXYGENASE EXTRADIOL-LIKE PROTEIN"/>
    <property type="match status" value="1"/>
</dbReference>
<dbReference type="GO" id="GO:0008198">
    <property type="term" value="F:ferrous iron binding"/>
    <property type="evidence" value="ECO:0007669"/>
    <property type="project" value="InterPro"/>
</dbReference>
<evidence type="ECO:0000259" key="6">
    <source>
        <dbReference type="Pfam" id="PF02900"/>
    </source>
</evidence>
<comment type="similarity">
    <text evidence="2">Belongs to the DODA-type extradiol aromatic ring-opening dioxygenase family.</text>
</comment>
<proteinExistence type="inferred from homology"/>
<keyword evidence="3" id="KW-0479">Metal-binding</keyword>
<evidence type="ECO:0000256" key="1">
    <source>
        <dbReference type="ARBA" id="ARBA00001947"/>
    </source>
</evidence>
<evidence type="ECO:0000256" key="2">
    <source>
        <dbReference type="ARBA" id="ARBA00007581"/>
    </source>
</evidence>
<reference evidence="7 8" key="1">
    <citation type="submission" date="2018-06" db="EMBL/GenBank/DDBJ databases">
        <title>Genomic Encyclopedia of Type Strains, Phase IV (KMG-IV): sequencing the most valuable type-strain genomes for metagenomic binning, comparative biology and taxonomic classification.</title>
        <authorList>
            <person name="Goeker M."/>
        </authorList>
    </citation>
    <scope>NUCLEOTIDE SEQUENCE [LARGE SCALE GENOMIC DNA]</scope>
    <source>
        <strain evidence="7 8">DSM 24875</strain>
    </source>
</reference>
<dbReference type="CDD" id="cd07363">
    <property type="entry name" value="45_DOPA_Dioxygenase"/>
    <property type="match status" value="1"/>
</dbReference>
<name>A0A366FE66_9HYPH</name>
<gene>
    <name evidence="7" type="ORF">DFR50_113140</name>
</gene>
<feature type="domain" description="Extradiol ring-cleavage dioxygenase class III enzyme subunit B" evidence="6">
    <location>
        <begin position="47"/>
        <end position="246"/>
    </location>
</feature>
<evidence type="ECO:0000256" key="4">
    <source>
        <dbReference type="ARBA" id="ARBA00022833"/>
    </source>
</evidence>
<dbReference type="InterPro" id="IPR004183">
    <property type="entry name" value="Xdiol_dOase_suB"/>
</dbReference>
<evidence type="ECO:0000313" key="7">
    <source>
        <dbReference type="EMBL" id="RBP12948.1"/>
    </source>
</evidence>
<dbReference type="Gene3D" id="3.40.830.10">
    <property type="entry name" value="LigB-like"/>
    <property type="match status" value="1"/>
</dbReference>
<dbReference type="Proteomes" id="UP000253529">
    <property type="component" value="Unassembled WGS sequence"/>
</dbReference>
<dbReference type="PANTHER" id="PTHR30096">
    <property type="entry name" value="4,5-DOPA DIOXYGENASE EXTRADIOL-LIKE PROTEIN"/>
    <property type="match status" value="1"/>
</dbReference>
<evidence type="ECO:0000256" key="3">
    <source>
        <dbReference type="ARBA" id="ARBA00022723"/>
    </source>
</evidence>
<organism evidence="7 8">
    <name type="scientific">Roseiarcus fermentans</name>
    <dbReference type="NCBI Taxonomy" id="1473586"/>
    <lineage>
        <taxon>Bacteria</taxon>
        <taxon>Pseudomonadati</taxon>
        <taxon>Pseudomonadota</taxon>
        <taxon>Alphaproteobacteria</taxon>
        <taxon>Hyphomicrobiales</taxon>
        <taxon>Roseiarcaceae</taxon>
        <taxon>Roseiarcus</taxon>
    </lineage>
</organism>